<reference evidence="1" key="2">
    <citation type="submission" date="2011-02" db="EMBL/GenBank/DDBJ databases">
        <authorList>
            <person name="MacLean D."/>
        </authorList>
    </citation>
    <scope>NUCLEOTIDE SEQUENCE</scope>
</reference>
<gene>
    <name evidence="1" type="primary">AlNc14C8G1081</name>
    <name evidence="1" type="ORF">ALNC14_012240</name>
</gene>
<evidence type="ECO:0000313" key="1">
    <source>
        <dbReference type="EMBL" id="CCA15081.1"/>
    </source>
</evidence>
<name>F0W202_9STRA</name>
<proteinExistence type="predicted"/>
<accession>F0W202</accession>
<sequence length="76" mass="8685">MENEKSHQEDAKVNENMFASCNPDIAGSRLLYHIRNMFFILDSSNTDTKSKLKYTIRHAIQIKASETSGMHLLSPE</sequence>
<dbReference type="AlphaFoldDB" id="F0W202"/>
<dbReference type="EMBL" id="FR824053">
    <property type="protein sequence ID" value="CCA15081.1"/>
    <property type="molecule type" value="Genomic_DNA"/>
</dbReference>
<reference evidence="1" key="1">
    <citation type="journal article" date="2011" name="PLoS Biol.">
        <title>Gene gain and loss during evolution of obligate parasitism in the white rust pathogen of Arabidopsis thaliana.</title>
        <authorList>
            <person name="Kemen E."/>
            <person name="Gardiner A."/>
            <person name="Schultz-Larsen T."/>
            <person name="Kemen A.C."/>
            <person name="Balmuth A.L."/>
            <person name="Robert-Seilaniantz A."/>
            <person name="Bailey K."/>
            <person name="Holub E."/>
            <person name="Studholme D.J."/>
            <person name="Maclean D."/>
            <person name="Jones J.D."/>
        </authorList>
    </citation>
    <scope>NUCLEOTIDE SEQUENCE</scope>
</reference>
<dbReference type="HOGENOM" id="CLU_2659673_0_0_1"/>
<protein>
    <submittedName>
        <fullName evidence="1">AlNc14C8G1081 protein</fullName>
    </submittedName>
</protein>
<organism evidence="1">
    <name type="scientific">Albugo laibachii Nc14</name>
    <dbReference type="NCBI Taxonomy" id="890382"/>
    <lineage>
        <taxon>Eukaryota</taxon>
        <taxon>Sar</taxon>
        <taxon>Stramenopiles</taxon>
        <taxon>Oomycota</taxon>
        <taxon>Peronosporomycetes</taxon>
        <taxon>Albuginales</taxon>
        <taxon>Albuginaceae</taxon>
        <taxon>Albugo</taxon>
    </lineage>
</organism>